<dbReference type="AlphaFoldDB" id="A0A6C7E3G0"/>
<dbReference type="KEGG" id="aym:YM304_12230"/>
<organism evidence="6 7">
    <name type="scientific">Ilumatobacter coccineus (strain NBRC 103263 / KCTC 29153 / YM16-304)</name>
    <dbReference type="NCBI Taxonomy" id="1313172"/>
    <lineage>
        <taxon>Bacteria</taxon>
        <taxon>Bacillati</taxon>
        <taxon>Actinomycetota</taxon>
        <taxon>Acidimicrobiia</taxon>
        <taxon>Acidimicrobiales</taxon>
        <taxon>Ilumatobacteraceae</taxon>
        <taxon>Ilumatobacter</taxon>
    </lineage>
</organism>
<name>A0A6C7E3G0_ILUCY</name>
<dbReference type="Proteomes" id="UP000011863">
    <property type="component" value="Chromosome"/>
</dbReference>
<keyword evidence="2" id="KW-0805">Transcription regulation</keyword>
<dbReference type="InterPro" id="IPR000847">
    <property type="entry name" value="LysR_HTH_N"/>
</dbReference>
<dbReference type="SUPFAM" id="SSF46785">
    <property type="entry name" value="Winged helix' DNA-binding domain"/>
    <property type="match status" value="1"/>
</dbReference>
<dbReference type="SUPFAM" id="SSF53850">
    <property type="entry name" value="Periplasmic binding protein-like II"/>
    <property type="match status" value="1"/>
</dbReference>
<dbReference type="PANTHER" id="PTHR30579">
    <property type="entry name" value="TRANSCRIPTIONAL REGULATOR"/>
    <property type="match status" value="1"/>
</dbReference>
<evidence type="ECO:0000256" key="2">
    <source>
        <dbReference type="ARBA" id="ARBA00023015"/>
    </source>
</evidence>
<evidence type="ECO:0000313" key="7">
    <source>
        <dbReference type="Proteomes" id="UP000011863"/>
    </source>
</evidence>
<evidence type="ECO:0000313" key="6">
    <source>
        <dbReference type="EMBL" id="BAN01537.1"/>
    </source>
</evidence>
<dbReference type="Gene3D" id="3.40.190.10">
    <property type="entry name" value="Periplasmic binding protein-like II"/>
    <property type="match status" value="2"/>
</dbReference>
<evidence type="ECO:0000256" key="3">
    <source>
        <dbReference type="ARBA" id="ARBA00023125"/>
    </source>
</evidence>
<accession>A0A6C7E3G0</accession>
<proteinExistence type="inferred from homology"/>
<keyword evidence="3" id="KW-0238">DNA-binding</keyword>
<dbReference type="InterPro" id="IPR036388">
    <property type="entry name" value="WH-like_DNA-bd_sf"/>
</dbReference>
<gene>
    <name evidence="6" type="ORF">YM304_12230</name>
</gene>
<protein>
    <submittedName>
        <fullName evidence="6">Putative LysR family transcriptional regulator</fullName>
    </submittedName>
</protein>
<feature type="domain" description="HTH lysR-type" evidence="5">
    <location>
        <begin position="16"/>
        <end position="73"/>
    </location>
</feature>
<reference evidence="6 7" key="1">
    <citation type="journal article" date="2013" name="Int. J. Syst. Evol. Microbiol.">
        <title>Ilumatobacter nonamiense sp. nov. and Ilumatobacter coccineum sp. nov., isolated from seashore sand.</title>
        <authorList>
            <person name="Matsumoto A."/>
            <person name="Kasai H."/>
            <person name="Matsuo Y."/>
            <person name="Shizuri Y."/>
            <person name="Ichikawa N."/>
            <person name="Fujita N."/>
            <person name="Omura S."/>
            <person name="Takahashi Y."/>
        </authorList>
    </citation>
    <scope>NUCLEOTIDE SEQUENCE [LARGE SCALE GENOMIC DNA]</scope>
    <source>
        <strain evidence="7">NBRC 103263 / KCTC 29153 / YM16-304</strain>
    </source>
</reference>
<dbReference type="GO" id="GO:0003700">
    <property type="term" value="F:DNA-binding transcription factor activity"/>
    <property type="evidence" value="ECO:0007669"/>
    <property type="project" value="InterPro"/>
</dbReference>
<dbReference type="InterPro" id="IPR036390">
    <property type="entry name" value="WH_DNA-bd_sf"/>
</dbReference>
<keyword evidence="4" id="KW-0804">Transcription</keyword>
<dbReference type="PROSITE" id="PS50931">
    <property type="entry name" value="HTH_LYSR"/>
    <property type="match status" value="1"/>
</dbReference>
<evidence type="ECO:0000259" key="5">
    <source>
        <dbReference type="PROSITE" id="PS50931"/>
    </source>
</evidence>
<evidence type="ECO:0000256" key="4">
    <source>
        <dbReference type="ARBA" id="ARBA00023163"/>
    </source>
</evidence>
<dbReference type="GO" id="GO:0003677">
    <property type="term" value="F:DNA binding"/>
    <property type="evidence" value="ECO:0007669"/>
    <property type="project" value="UniProtKB-KW"/>
</dbReference>
<dbReference type="InterPro" id="IPR005119">
    <property type="entry name" value="LysR_subst-bd"/>
</dbReference>
<dbReference type="InterPro" id="IPR050176">
    <property type="entry name" value="LTTR"/>
</dbReference>
<comment type="similarity">
    <text evidence="1">Belongs to the LysR transcriptional regulatory family.</text>
</comment>
<evidence type="ECO:0000256" key="1">
    <source>
        <dbReference type="ARBA" id="ARBA00009437"/>
    </source>
</evidence>
<keyword evidence="7" id="KW-1185">Reference proteome</keyword>
<dbReference type="Pfam" id="PF00126">
    <property type="entry name" value="HTH_1"/>
    <property type="match status" value="1"/>
</dbReference>
<dbReference type="Gene3D" id="1.10.10.10">
    <property type="entry name" value="Winged helix-like DNA-binding domain superfamily/Winged helix DNA-binding domain"/>
    <property type="match status" value="1"/>
</dbReference>
<dbReference type="PANTHER" id="PTHR30579:SF7">
    <property type="entry name" value="HTH-TYPE TRANSCRIPTIONAL REGULATOR LRHA-RELATED"/>
    <property type="match status" value="1"/>
</dbReference>
<dbReference type="Pfam" id="PF03466">
    <property type="entry name" value="LysR_substrate"/>
    <property type="match status" value="1"/>
</dbReference>
<dbReference type="PRINTS" id="PR00039">
    <property type="entry name" value="HTHLYSR"/>
</dbReference>
<sequence length="318" mass="34239">MLGRSGSVYGGLVLHLDVESLRTLIAVLDHGGMTRAAEHLHLSQSAVSWKIKRLEERVGRPLLIRDGHRLRPTRDTRALLDDARTIVDLHDRAAARLASSELTGTVKLGSNEEVDASRMAAVLGRFKRTHPGAVIEFVIDHSAHLDDALASGAIDLAIIQVSDDQLLDTDTVLWSDQLRWVACCESTFSTDDVVPLISFGEHCFYRTLSEPLLDDADIGHAVAFSASSMNGVRAAVEAGLGVGVLGSRYLDDTIIAWLPGDALPPLPIVHQIVRTVPGETPEVAAALIDAITSELIDPAATQHVSTSSRRAETQTTNC</sequence>
<dbReference type="EMBL" id="AP012057">
    <property type="protein sequence ID" value="BAN01537.1"/>
    <property type="molecule type" value="Genomic_DNA"/>
</dbReference>